<dbReference type="Gene3D" id="3.40.30.10">
    <property type="entry name" value="Glutaredoxin"/>
    <property type="match status" value="1"/>
</dbReference>
<evidence type="ECO:0008006" key="4">
    <source>
        <dbReference type="Google" id="ProtNLM"/>
    </source>
</evidence>
<dbReference type="InterPro" id="IPR036249">
    <property type="entry name" value="Thioredoxin-like_sf"/>
</dbReference>
<dbReference type="Proteomes" id="UP000031599">
    <property type="component" value="Unassembled WGS sequence"/>
</dbReference>
<gene>
    <name evidence="2" type="ORF">DB30_01140</name>
</gene>
<dbReference type="AlphaFoldDB" id="A0A0C2CXV5"/>
<evidence type="ECO:0000313" key="3">
    <source>
        <dbReference type="Proteomes" id="UP000031599"/>
    </source>
</evidence>
<feature type="compositionally biased region" description="Gly residues" evidence="1">
    <location>
        <begin position="82"/>
        <end position="91"/>
    </location>
</feature>
<comment type="caution">
    <text evidence="2">The sequence shown here is derived from an EMBL/GenBank/DDBJ whole genome shotgun (WGS) entry which is preliminary data.</text>
</comment>
<proteinExistence type="predicted"/>
<dbReference type="SUPFAM" id="SSF52833">
    <property type="entry name" value="Thioredoxin-like"/>
    <property type="match status" value="1"/>
</dbReference>
<accession>A0A0C2CXV5</accession>
<protein>
    <recommendedName>
        <fullName evidence="4">Thioredoxin domain-containing protein</fullName>
    </recommendedName>
</protein>
<name>A0A0C2CXV5_9BACT</name>
<evidence type="ECO:0000256" key="1">
    <source>
        <dbReference type="SAM" id="MobiDB-lite"/>
    </source>
</evidence>
<feature type="compositionally biased region" description="Acidic residues" evidence="1">
    <location>
        <begin position="47"/>
        <end position="81"/>
    </location>
</feature>
<dbReference type="PROSITE" id="PS51257">
    <property type="entry name" value="PROKAR_LIPOPROTEIN"/>
    <property type="match status" value="1"/>
</dbReference>
<feature type="compositionally biased region" description="Polar residues" evidence="1">
    <location>
        <begin position="103"/>
        <end position="112"/>
    </location>
</feature>
<feature type="region of interest" description="Disordered" evidence="1">
    <location>
        <begin position="31"/>
        <end position="112"/>
    </location>
</feature>
<dbReference type="EMBL" id="JMCC02000122">
    <property type="protein sequence ID" value="KIG12652.1"/>
    <property type="molecule type" value="Genomic_DNA"/>
</dbReference>
<reference evidence="2 3" key="1">
    <citation type="submission" date="2014-12" db="EMBL/GenBank/DDBJ databases">
        <title>Genome assembly of Enhygromyxa salina DSM 15201.</title>
        <authorList>
            <person name="Sharma G."/>
            <person name="Subramanian S."/>
        </authorList>
    </citation>
    <scope>NUCLEOTIDE SEQUENCE [LARGE SCALE GENOMIC DNA]</scope>
    <source>
        <strain evidence="2 3">DSM 15201</strain>
    </source>
</reference>
<sequence>MYLRQLSIAFVCVALGLSACTDEGGDDLTSLGNDAVGDTGDTTVGDGDGDTGDGDGDPGDGDGDTTGDGDGDGDTTGDGDGDTTGGGGGPACMGMEAPAGSPTVGQQASHWTGFTSDGEDWDYCEMQGTPFLLVISGAWCGPCNDLAAGMAGQASSFDVAPIIAGLENGTLGFVEVLLDNFNDFGEATVADLQAWENMYPNEYVHLLGDSTPGQDGTEPLWIYLGPVHMGGVPAAILIDADFNIEVTGMSESLAAAAANYGG</sequence>
<dbReference type="RefSeq" id="WP_052557265.1">
    <property type="nucleotide sequence ID" value="NZ_JMCC02000122.1"/>
</dbReference>
<evidence type="ECO:0000313" key="2">
    <source>
        <dbReference type="EMBL" id="KIG12652.1"/>
    </source>
</evidence>
<organism evidence="2 3">
    <name type="scientific">Enhygromyxa salina</name>
    <dbReference type="NCBI Taxonomy" id="215803"/>
    <lineage>
        <taxon>Bacteria</taxon>
        <taxon>Pseudomonadati</taxon>
        <taxon>Myxococcota</taxon>
        <taxon>Polyangia</taxon>
        <taxon>Nannocystales</taxon>
        <taxon>Nannocystaceae</taxon>
        <taxon>Enhygromyxa</taxon>
    </lineage>
</organism>